<dbReference type="Gene3D" id="3.40.50.2300">
    <property type="match status" value="1"/>
</dbReference>
<dbReference type="RefSeq" id="WP_227576059.1">
    <property type="nucleotide sequence ID" value="NZ_CP101987.1"/>
</dbReference>
<feature type="domain" description="Response regulatory" evidence="6">
    <location>
        <begin position="4"/>
        <end position="120"/>
    </location>
</feature>
<dbReference type="PROSITE" id="PS50110">
    <property type="entry name" value="RESPONSE_REGULATORY"/>
    <property type="match status" value="1"/>
</dbReference>
<evidence type="ECO:0000313" key="8">
    <source>
        <dbReference type="Proteomes" id="UP001316384"/>
    </source>
</evidence>
<evidence type="ECO:0000256" key="4">
    <source>
        <dbReference type="SAM" id="MobiDB-lite"/>
    </source>
</evidence>
<evidence type="ECO:0000256" key="1">
    <source>
        <dbReference type="ARBA" id="ARBA00022741"/>
    </source>
</evidence>
<dbReference type="InterPro" id="IPR001789">
    <property type="entry name" value="Sig_transdc_resp-reg_receiver"/>
</dbReference>
<keyword evidence="1" id="KW-0547">Nucleotide-binding</keyword>
<keyword evidence="5" id="KW-1133">Transmembrane helix</keyword>
<evidence type="ECO:0000259" key="6">
    <source>
        <dbReference type="PROSITE" id="PS50110"/>
    </source>
</evidence>
<keyword evidence="8" id="KW-1185">Reference proteome</keyword>
<dbReference type="EMBL" id="CP101987">
    <property type="protein sequence ID" value="UUI70703.1"/>
    <property type="molecule type" value="Genomic_DNA"/>
</dbReference>
<dbReference type="SUPFAM" id="SSF52172">
    <property type="entry name" value="CheY-like"/>
    <property type="match status" value="1"/>
</dbReference>
<dbReference type="PANTHER" id="PTHR43384">
    <property type="entry name" value="SEPTUM SITE-DETERMINING PROTEIN MIND HOMOLOG, CHLOROPLASTIC-RELATED"/>
    <property type="match status" value="1"/>
</dbReference>
<comment type="caution">
    <text evidence="3">Lacks conserved residue(s) required for the propagation of feature annotation.</text>
</comment>
<gene>
    <name evidence="7" type="ORF">NP048_12975</name>
</gene>
<reference evidence="7 8" key="1">
    <citation type="submission" date="2022-07" db="EMBL/GenBank/DDBJ databases">
        <title>Novel species in genus cellulomonas.</title>
        <authorList>
            <person name="Ye L."/>
        </authorList>
    </citation>
    <scope>NUCLEOTIDE SEQUENCE [LARGE SCALE GENOMIC DNA]</scope>
    <source>
        <strain evidence="8">zg-B89</strain>
    </source>
</reference>
<proteinExistence type="predicted"/>
<feature type="transmembrane region" description="Helical" evidence="5">
    <location>
        <begin position="417"/>
        <end position="440"/>
    </location>
</feature>
<dbReference type="SUPFAM" id="SSF52540">
    <property type="entry name" value="P-loop containing nucleoside triphosphate hydrolases"/>
    <property type="match status" value="1"/>
</dbReference>
<sequence>MAGTVVIGCADQTLAYDLRSQLAEVSDVEVLAVVESTAELARVVVERDPNLVLLHDQLGPEPTHQVVRDLSLRRPASVTLIVSGDVDPETLAAATDAGARGLLTYPLSFAEVQQRITNAIDWSLRLQSLLIEQNAGEGGHRALVLAIAGTKGGVGATTLATHLAWDVRRELPSHRVLLIDLDLEKGDVSSFIEARHRTSIADLAKVSDDLSFRTVADAIYEHESGLHLLLPPEDVREVEHVTPRAIRQIVGLVRQQYDLIVIDVGARVTPLQAAVVEIADEVVAVATPDLVSVRALRRNVATWETLSVRKPEGTFVVLNRHNRADEIQPDTLARLSPSPLLEERLPDLGRKVERAVNSRSPEYVTDVAWWQVVRALGRRLGVARVTTPDGTPDPASRTGRRRSGRDDGSASLEFVGVMPWLVIMGAALVQMVVVALTLVWTGYAASSAARETALQATSYEVRKAAEDAMPSAMHGGLEVSRDATGRRVTVSTHVPILAPGLASSPWKITMSREVVLEP</sequence>
<dbReference type="InterPro" id="IPR050625">
    <property type="entry name" value="ParA/MinD_ATPase"/>
</dbReference>
<organism evidence="7 8">
    <name type="scientific">Cellulomonas xiejunii</name>
    <dbReference type="NCBI Taxonomy" id="2968083"/>
    <lineage>
        <taxon>Bacteria</taxon>
        <taxon>Bacillati</taxon>
        <taxon>Actinomycetota</taxon>
        <taxon>Actinomycetes</taxon>
        <taxon>Micrococcales</taxon>
        <taxon>Cellulomonadaceae</taxon>
        <taxon>Cellulomonas</taxon>
    </lineage>
</organism>
<evidence type="ECO:0000256" key="3">
    <source>
        <dbReference type="PROSITE-ProRule" id="PRU00169"/>
    </source>
</evidence>
<name>A0ABY5KQU5_9CELL</name>
<evidence type="ECO:0000256" key="2">
    <source>
        <dbReference type="ARBA" id="ARBA00022840"/>
    </source>
</evidence>
<dbReference type="Gene3D" id="3.40.50.300">
    <property type="entry name" value="P-loop containing nucleotide triphosphate hydrolases"/>
    <property type="match status" value="1"/>
</dbReference>
<evidence type="ECO:0000256" key="5">
    <source>
        <dbReference type="SAM" id="Phobius"/>
    </source>
</evidence>
<dbReference type="Proteomes" id="UP001316384">
    <property type="component" value="Chromosome"/>
</dbReference>
<dbReference type="InterPro" id="IPR027417">
    <property type="entry name" value="P-loop_NTPase"/>
</dbReference>
<protein>
    <submittedName>
        <fullName evidence="7">AAA family ATPase</fullName>
    </submittedName>
</protein>
<feature type="region of interest" description="Disordered" evidence="4">
    <location>
        <begin position="384"/>
        <end position="408"/>
    </location>
</feature>
<evidence type="ECO:0000313" key="7">
    <source>
        <dbReference type="EMBL" id="UUI70703.1"/>
    </source>
</evidence>
<accession>A0ABY5KQU5</accession>
<keyword evidence="5" id="KW-0472">Membrane</keyword>
<keyword evidence="5" id="KW-0812">Transmembrane</keyword>
<dbReference type="Pfam" id="PF13614">
    <property type="entry name" value="AAA_31"/>
    <property type="match status" value="1"/>
</dbReference>
<dbReference type="InterPro" id="IPR011006">
    <property type="entry name" value="CheY-like_superfamily"/>
</dbReference>
<dbReference type="InterPro" id="IPR025669">
    <property type="entry name" value="AAA_dom"/>
</dbReference>
<keyword evidence="2" id="KW-0067">ATP-binding</keyword>
<dbReference type="PANTHER" id="PTHR43384:SF6">
    <property type="entry name" value="SEPTUM SITE-DETERMINING PROTEIN MIND HOMOLOG, CHLOROPLASTIC"/>
    <property type="match status" value="1"/>
</dbReference>